<feature type="signal peptide" evidence="4">
    <location>
        <begin position="1"/>
        <end position="28"/>
    </location>
</feature>
<dbReference type="PANTHER" id="PTHR36710">
    <property type="entry name" value="PECTINESTERASE INHIBITOR-LIKE"/>
    <property type="match status" value="1"/>
</dbReference>
<dbReference type="KEGG" id="aly:9319961"/>
<evidence type="ECO:0000313" key="6">
    <source>
        <dbReference type="EMBL" id="EFH62216.1"/>
    </source>
</evidence>
<dbReference type="OrthoDB" id="1045472at2759"/>
<dbReference type="InterPro" id="IPR052421">
    <property type="entry name" value="PCW_Enzyme_Inhibitor"/>
</dbReference>
<dbReference type="AlphaFoldDB" id="D7L3L2"/>
<dbReference type="PANTHER" id="PTHR36710:SF4">
    <property type="entry name" value="PLANT INVERTASE_PECTIN METHYLESTERASE INHIBITOR SUPERFAMILY PROTEIN"/>
    <property type="match status" value="1"/>
</dbReference>
<feature type="chain" id="PRO_5003101845" description="Pectinesterase inhibitor domain-containing protein" evidence="4">
    <location>
        <begin position="29"/>
        <end position="187"/>
    </location>
</feature>
<name>D7L3L2_ARALL</name>
<protein>
    <recommendedName>
        <fullName evidence="5">Pectinesterase inhibitor domain-containing protein</fullName>
    </recommendedName>
</protein>
<dbReference type="Pfam" id="PF04043">
    <property type="entry name" value="PMEI"/>
    <property type="match status" value="1"/>
</dbReference>
<sequence>MACSCVIRHIFSILPLLVILSITPLSSSYSINDKITKELINQLCSQPTIYNHFCVAWVTSVAKTFNLDLQGLVYLLYQKTELLGSKNLEMIKDLERTETEPKLKIPYGSCVKEYELSNRAIEEAKEFASANSKAYLSASKAASRAFDSISMCEAYLEGLKLPDHVSTRNLWFEGMCNIDKIFSDLLI</sequence>
<dbReference type="SMART" id="SM00856">
    <property type="entry name" value="PMEI"/>
    <property type="match status" value="1"/>
</dbReference>
<dbReference type="FunFam" id="1.20.140.40:FF:000008">
    <property type="entry name" value="Invertase/pectin methylesterase inhibitor family protein"/>
    <property type="match status" value="1"/>
</dbReference>
<evidence type="ECO:0000259" key="5">
    <source>
        <dbReference type="SMART" id="SM00856"/>
    </source>
</evidence>
<evidence type="ECO:0000313" key="7">
    <source>
        <dbReference type="Proteomes" id="UP000008694"/>
    </source>
</evidence>
<dbReference type="Proteomes" id="UP000008694">
    <property type="component" value="Unassembled WGS sequence"/>
</dbReference>
<dbReference type="GO" id="GO:0046910">
    <property type="term" value="F:pectinesterase inhibitor activity"/>
    <property type="evidence" value="ECO:0007669"/>
    <property type="project" value="InterPro"/>
</dbReference>
<dbReference type="InterPro" id="IPR035513">
    <property type="entry name" value="Invertase/methylesterase_inhib"/>
</dbReference>
<dbReference type="Gene3D" id="1.20.140.40">
    <property type="entry name" value="Invertase/pectin methylesterase inhibitor family protein"/>
    <property type="match status" value="1"/>
</dbReference>
<organism evidence="7">
    <name type="scientific">Arabidopsis lyrata subsp. lyrata</name>
    <name type="common">Lyre-leaved rock-cress</name>
    <dbReference type="NCBI Taxonomy" id="81972"/>
    <lineage>
        <taxon>Eukaryota</taxon>
        <taxon>Viridiplantae</taxon>
        <taxon>Streptophyta</taxon>
        <taxon>Embryophyta</taxon>
        <taxon>Tracheophyta</taxon>
        <taxon>Spermatophyta</taxon>
        <taxon>Magnoliopsida</taxon>
        <taxon>eudicotyledons</taxon>
        <taxon>Gunneridae</taxon>
        <taxon>Pentapetalae</taxon>
        <taxon>rosids</taxon>
        <taxon>malvids</taxon>
        <taxon>Brassicales</taxon>
        <taxon>Brassicaceae</taxon>
        <taxon>Camelineae</taxon>
        <taxon>Arabidopsis</taxon>
    </lineage>
</organism>
<proteinExistence type="inferred from homology"/>
<accession>D7L3L2</accession>
<dbReference type="SUPFAM" id="SSF101148">
    <property type="entry name" value="Plant invertase/pectin methylesterase inhibitor"/>
    <property type="match status" value="1"/>
</dbReference>
<gene>
    <name evidence="6" type="ORF">ARALYDRAFT_899752</name>
</gene>
<dbReference type="HOGENOM" id="CLU_107328_0_0_1"/>
<dbReference type="InterPro" id="IPR006501">
    <property type="entry name" value="Pectinesterase_inhib_dom"/>
</dbReference>
<comment type="similarity">
    <text evidence="3">Belongs to the PMEI family.</text>
</comment>
<dbReference type="CDD" id="cd15797">
    <property type="entry name" value="PMEI"/>
    <property type="match status" value="1"/>
</dbReference>
<dbReference type="Gramene" id="scaffold_303722.1">
    <property type="protein sequence ID" value="scaffold_303722.1"/>
    <property type="gene ID" value="scaffold_303722.1"/>
</dbReference>
<feature type="domain" description="Pectinesterase inhibitor" evidence="5">
    <location>
        <begin position="35"/>
        <end position="182"/>
    </location>
</feature>
<evidence type="ECO:0000256" key="2">
    <source>
        <dbReference type="ARBA" id="ARBA00023157"/>
    </source>
</evidence>
<dbReference type="InterPro" id="IPR034086">
    <property type="entry name" value="PMEI_plant"/>
</dbReference>
<evidence type="ECO:0000256" key="4">
    <source>
        <dbReference type="SAM" id="SignalP"/>
    </source>
</evidence>
<dbReference type="NCBIfam" id="TIGR01614">
    <property type="entry name" value="PME_inhib"/>
    <property type="match status" value="1"/>
</dbReference>
<dbReference type="EMBL" id="GL348715">
    <property type="protein sequence ID" value="EFH62216.1"/>
    <property type="molecule type" value="Genomic_DNA"/>
</dbReference>
<keyword evidence="2" id="KW-1015">Disulfide bond</keyword>
<evidence type="ECO:0000256" key="1">
    <source>
        <dbReference type="ARBA" id="ARBA00022729"/>
    </source>
</evidence>
<keyword evidence="1 4" id="KW-0732">Signal</keyword>
<reference evidence="7" key="1">
    <citation type="journal article" date="2011" name="Nat. Genet.">
        <title>The Arabidopsis lyrata genome sequence and the basis of rapid genome size change.</title>
        <authorList>
            <person name="Hu T.T."/>
            <person name="Pattyn P."/>
            <person name="Bakker E.G."/>
            <person name="Cao J."/>
            <person name="Cheng J.-F."/>
            <person name="Clark R.M."/>
            <person name="Fahlgren N."/>
            <person name="Fawcett J.A."/>
            <person name="Grimwood J."/>
            <person name="Gundlach H."/>
            <person name="Haberer G."/>
            <person name="Hollister J.D."/>
            <person name="Ossowski S."/>
            <person name="Ottilar R.P."/>
            <person name="Salamov A.A."/>
            <person name="Schneeberger K."/>
            <person name="Spannagl M."/>
            <person name="Wang X."/>
            <person name="Yang L."/>
            <person name="Nasrallah M.E."/>
            <person name="Bergelson J."/>
            <person name="Carrington J.C."/>
            <person name="Gaut B.S."/>
            <person name="Schmutz J."/>
            <person name="Mayer K.F.X."/>
            <person name="Van de Peer Y."/>
            <person name="Grigoriev I.V."/>
            <person name="Nordborg M."/>
            <person name="Weigel D."/>
            <person name="Guo Y.-L."/>
        </authorList>
    </citation>
    <scope>NUCLEOTIDE SEQUENCE [LARGE SCALE GENOMIC DNA]</scope>
    <source>
        <strain evidence="7">cv. MN47</strain>
    </source>
</reference>
<evidence type="ECO:0000256" key="3">
    <source>
        <dbReference type="ARBA" id="ARBA00038471"/>
    </source>
</evidence>
<keyword evidence="7" id="KW-1185">Reference proteome</keyword>